<dbReference type="Gene3D" id="3.40.50.1820">
    <property type="entry name" value="alpha/beta hydrolase"/>
    <property type="match status" value="1"/>
</dbReference>
<evidence type="ECO:0000313" key="3">
    <source>
        <dbReference type="EMBL" id="OGM39301.1"/>
    </source>
</evidence>
<proteinExistence type="predicted"/>
<dbReference type="EMBL" id="LYCR01000223">
    <property type="protein sequence ID" value="OGM39301.1"/>
    <property type="molecule type" value="Genomic_DNA"/>
</dbReference>
<keyword evidence="4" id="KW-1185">Reference proteome</keyword>
<dbReference type="AlphaFoldDB" id="A0A1F7ZIM5"/>
<dbReference type="GO" id="GO:0005737">
    <property type="term" value="C:cytoplasm"/>
    <property type="evidence" value="ECO:0007669"/>
    <property type="project" value="TreeGrafter"/>
</dbReference>
<dbReference type="InterPro" id="IPR005645">
    <property type="entry name" value="FSH-like_dom"/>
</dbReference>
<sequence>VILYLIPKAMMKWLCIHGTGSSAAIFQDQLTAITSKLEPHGHTFEFINGPFPSKPAAGISLRYPTGPYYTWWTESNPAAIRAACTNLHAHFQAHSTPYDGIIAFSRGCLLVSAYIHLHQTLYPSDPLPFRTATFLCGGPVLSLISDLGVPVSATAKEWDKRTKIALRERASNAAILKYGKDRWLTPGR</sequence>
<feature type="domain" description="Serine hydrolase" evidence="2">
    <location>
        <begin position="10"/>
        <end position="137"/>
    </location>
</feature>
<dbReference type="InterPro" id="IPR029058">
    <property type="entry name" value="AB_hydrolase_fold"/>
</dbReference>
<reference evidence="3 4" key="1">
    <citation type="journal article" date="2016" name="Genome Biol. Evol.">
        <title>Draft genome sequence of an aflatoxigenic Aspergillus species, A. bombycis.</title>
        <authorList>
            <person name="Moore G.G."/>
            <person name="Mack B.M."/>
            <person name="Beltz S.B."/>
            <person name="Gilbert M.K."/>
        </authorList>
    </citation>
    <scope>NUCLEOTIDE SEQUENCE [LARGE SCALE GENOMIC DNA]</scope>
    <source>
        <strain evidence="4">NRRL 26010</strain>
    </source>
</reference>
<evidence type="ECO:0000256" key="1">
    <source>
        <dbReference type="ARBA" id="ARBA00022801"/>
    </source>
</evidence>
<keyword evidence="1" id="KW-0378">Hydrolase</keyword>
<organism evidence="3 4">
    <name type="scientific">Aspergillus bombycis</name>
    <dbReference type="NCBI Taxonomy" id="109264"/>
    <lineage>
        <taxon>Eukaryota</taxon>
        <taxon>Fungi</taxon>
        <taxon>Dikarya</taxon>
        <taxon>Ascomycota</taxon>
        <taxon>Pezizomycotina</taxon>
        <taxon>Eurotiomycetes</taxon>
        <taxon>Eurotiomycetidae</taxon>
        <taxon>Eurotiales</taxon>
        <taxon>Aspergillaceae</taxon>
        <taxon>Aspergillus</taxon>
    </lineage>
</organism>
<dbReference type="PANTHER" id="PTHR48070:SF7">
    <property type="entry name" value="SERINE HYDROLASE FSH DOMAIN-CONTAINING PROTEIN-RELATED"/>
    <property type="match status" value="1"/>
</dbReference>
<dbReference type="Proteomes" id="UP000179179">
    <property type="component" value="Unassembled WGS sequence"/>
</dbReference>
<dbReference type="GO" id="GO:0019748">
    <property type="term" value="P:secondary metabolic process"/>
    <property type="evidence" value="ECO:0007669"/>
    <property type="project" value="TreeGrafter"/>
</dbReference>
<dbReference type="PANTHER" id="PTHR48070">
    <property type="entry name" value="ESTERASE OVCA2"/>
    <property type="match status" value="1"/>
</dbReference>
<dbReference type="GO" id="GO:0016787">
    <property type="term" value="F:hydrolase activity"/>
    <property type="evidence" value="ECO:0007669"/>
    <property type="project" value="UniProtKB-KW"/>
</dbReference>
<dbReference type="RefSeq" id="XP_022383018.1">
    <property type="nucleotide sequence ID" value="XM_022539100.1"/>
</dbReference>
<dbReference type="GO" id="GO:0005634">
    <property type="term" value="C:nucleus"/>
    <property type="evidence" value="ECO:0007669"/>
    <property type="project" value="TreeGrafter"/>
</dbReference>
<dbReference type="InterPro" id="IPR050593">
    <property type="entry name" value="LovG"/>
</dbReference>
<gene>
    <name evidence="3" type="ORF">ABOM_011972</name>
</gene>
<name>A0A1F7ZIM5_9EURO</name>
<protein>
    <recommendedName>
        <fullName evidence="2">Serine hydrolase domain-containing protein</fullName>
    </recommendedName>
</protein>
<dbReference type="SUPFAM" id="SSF53474">
    <property type="entry name" value="alpha/beta-Hydrolases"/>
    <property type="match status" value="1"/>
</dbReference>
<evidence type="ECO:0000313" key="4">
    <source>
        <dbReference type="Proteomes" id="UP000179179"/>
    </source>
</evidence>
<comment type="caution">
    <text evidence="3">The sequence shown here is derived from an EMBL/GenBank/DDBJ whole genome shotgun (WGS) entry which is preliminary data.</text>
</comment>
<dbReference type="STRING" id="109264.A0A1F7ZIM5"/>
<evidence type="ECO:0000259" key="2">
    <source>
        <dbReference type="Pfam" id="PF03959"/>
    </source>
</evidence>
<dbReference type="Pfam" id="PF03959">
    <property type="entry name" value="FSH1"/>
    <property type="match status" value="1"/>
</dbReference>
<dbReference type="OrthoDB" id="2094269at2759"/>
<dbReference type="GeneID" id="34455362"/>
<feature type="non-terminal residue" evidence="3">
    <location>
        <position position="1"/>
    </location>
</feature>
<accession>A0A1F7ZIM5</accession>